<evidence type="ECO:0000256" key="6">
    <source>
        <dbReference type="SAM" id="MobiDB-lite"/>
    </source>
</evidence>
<accession>A0A080YXA2</accession>
<dbReference type="AlphaFoldDB" id="A0A080YXA2"/>
<evidence type="ECO:0000313" key="8">
    <source>
        <dbReference type="Proteomes" id="UP000028582"/>
    </source>
</evidence>
<organism evidence="7 8">
    <name type="scientific">Phytophthora nicotianae P1976</name>
    <dbReference type="NCBI Taxonomy" id="1317066"/>
    <lineage>
        <taxon>Eukaryota</taxon>
        <taxon>Sar</taxon>
        <taxon>Stramenopiles</taxon>
        <taxon>Oomycota</taxon>
        <taxon>Peronosporomycetes</taxon>
        <taxon>Peronosporales</taxon>
        <taxon>Peronosporaceae</taxon>
        <taxon>Phytophthora</taxon>
    </lineage>
</organism>
<dbReference type="GO" id="GO:0005576">
    <property type="term" value="C:extracellular region"/>
    <property type="evidence" value="ECO:0007669"/>
    <property type="project" value="UniProtKB-SubCell"/>
</dbReference>
<comment type="caution">
    <text evidence="7">The sequence shown here is derived from an EMBL/GenBank/DDBJ whole genome shotgun (WGS) entry which is preliminary data.</text>
</comment>
<evidence type="ECO:0000313" key="7">
    <source>
        <dbReference type="EMBL" id="ETO59013.1"/>
    </source>
</evidence>
<keyword evidence="3 5" id="KW-0964">Secreted</keyword>
<evidence type="ECO:0000256" key="5">
    <source>
        <dbReference type="RuleBase" id="RU367124"/>
    </source>
</evidence>
<sequence>MRVTVVLLAAIAVSFASAATNADQNSLSTKTSLGLVDPIDGTLGDINNNGKRFLRRQKPSEDDDADVDDSDVDEERINASKLRDLVSGKTSKQFDHWGKQKTLAFKSLGQAGRSQRDESQKGLRLVLQRHLPQRQLASLITGASQRRFAPLVIGPGS</sequence>
<evidence type="ECO:0000256" key="2">
    <source>
        <dbReference type="ARBA" id="ARBA00010400"/>
    </source>
</evidence>
<feature type="signal peptide" evidence="5">
    <location>
        <begin position="1"/>
        <end position="18"/>
    </location>
</feature>
<dbReference type="Pfam" id="PF16810">
    <property type="entry name" value="RXLR"/>
    <property type="match status" value="1"/>
</dbReference>
<dbReference type="InterPro" id="IPR031825">
    <property type="entry name" value="RXLR"/>
</dbReference>
<protein>
    <recommendedName>
        <fullName evidence="5">RxLR effector protein</fullName>
    </recommendedName>
</protein>
<comment type="domain">
    <text evidence="5">The RxLR-dEER motif acts to carry the protein into the host cell cytoplasm through binding to cell surface phosphatidylinositol-3-phosphate.</text>
</comment>
<name>A0A080YXA2_PHYNI</name>
<reference evidence="7 8" key="1">
    <citation type="submission" date="2013-11" db="EMBL/GenBank/DDBJ databases">
        <title>The Genome Sequence of Phytophthora parasitica P1976.</title>
        <authorList>
            <consortium name="The Broad Institute Genomics Platform"/>
            <person name="Russ C."/>
            <person name="Tyler B."/>
            <person name="Panabieres F."/>
            <person name="Shan W."/>
            <person name="Tripathy S."/>
            <person name="Grunwald N."/>
            <person name="Machado M."/>
            <person name="Johnson C.S."/>
            <person name="Walker B."/>
            <person name="Young S."/>
            <person name="Zeng Q."/>
            <person name="Gargeya S."/>
            <person name="Fitzgerald M."/>
            <person name="Haas B."/>
            <person name="Abouelleil A."/>
            <person name="Allen A.W."/>
            <person name="Alvarado L."/>
            <person name="Arachchi H.M."/>
            <person name="Berlin A.M."/>
            <person name="Chapman S.B."/>
            <person name="Gainer-Dewar J."/>
            <person name="Goldberg J."/>
            <person name="Griggs A."/>
            <person name="Gujja S."/>
            <person name="Hansen M."/>
            <person name="Howarth C."/>
            <person name="Imamovic A."/>
            <person name="Ireland A."/>
            <person name="Larimer J."/>
            <person name="McCowan C."/>
            <person name="Murphy C."/>
            <person name="Pearson M."/>
            <person name="Poon T.W."/>
            <person name="Priest M."/>
            <person name="Roberts A."/>
            <person name="Saif S."/>
            <person name="Shea T."/>
            <person name="Sisk P."/>
            <person name="Sykes S."/>
            <person name="Wortman J."/>
            <person name="Nusbaum C."/>
            <person name="Birren B."/>
        </authorList>
    </citation>
    <scope>NUCLEOTIDE SEQUENCE [LARGE SCALE GENOMIC DNA]</scope>
    <source>
        <strain evidence="7 8">P1976</strain>
    </source>
</reference>
<dbReference type="Proteomes" id="UP000028582">
    <property type="component" value="Unassembled WGS sequence"/>
</dbReference>
<comment type="similarity">
    <text evidence="2 5">Belongs to the RxLR effector family.</text>
</comment>
<comment type="function">
    <text evidence="5">Effector that suppresses plant defense responses during pathogen infection.</text>
</comment>
<gene>
    <name evidence="7" type="ORF">F444_22609</name>
</gene>
<evidence type="ECO:0000256" key="1">
    <source>
        <dbReference type="ARBA" id="ARBA00004613"/>
    </source>
</evidence>
<proteinExistence type="inferred from homology"/>
<feature type="compositionally biased region" description="Acidic residues" evidence="6">
    <location>
        <begin position="61"/>
        <end position="73"/>
    </location>
</feature>
<evidence type="ECO:0000256" key="4">
    <source>
        <dbReference type="ARBA" id="ARBA00022729"/>
    </source>
</evidence>
<comment type="subcellular location">
    <subcellularLocation>
        <location evidence="1 5">Secreted</location>
    </subcellularLocation>
</comment>
<dbReference type="EMBL" id="ANJA01004489">
    <property type="protein sequence ID" value="ETO59013.1"/>
    <property type="molecule type" value="Genomic_DNA"/>
</dbReference>
<feature type="chain" id="PRO_5028501316" description="RxLR effector protein" evidence="5">
    <location>
        <begin position="19"/>
        <end position="157"/>
    </location>
</feature>
<evidence type="ECO:0000256" key="3">
    <source>
        <dbReference type="ARBA" id="ARBA00022525"/>
    </source>
</evidence>
<keyword evidence="4 5" id="KW-0732">Signal</keyword>
<feature type="region of interest" description="Disordered" evidence="6">
    <location>
        <begin position="47"/>
        <end position="73"/>
    </location>
</feature>